<keyword evidence="4" id="KW-1185">Reference proteome</keyword>
<dbReference type="OrthoDB" id="3068264at2759"/>
<comment type="caution">
    <text evidence="3">The sequence shown here is derived from an EMBL/GenBank/DDBJ whole genome shotgun (WGS) entry which is preliminary data.</text>
</comment>
<feature type="chain" id="PRO_5002724721" evidence="2">
    <location>
        <begin position="26"/>
        <end position="275"/>
    </location>
</feature>
<gene>
    <name evidence="3" type="ORF">CC1G_06123</name>
</gene>
<dbReference type="EMBL" id="AACS02000002">
    <property type="protein sequence ID" value="EAU81912.2"/>
    <property type="molecule type" value="Genomic_DNA"/>
</dbReference>
<dbReference type="InParanoid" id="A8PA89"/>
<reference evidence="3 4" key="1">
    <citation type="journal article" date="2010" name="Proc. Natl. Acad. Sci. U.S.A.">
        <title>Insights into evolution of multicellular fungi from the assembled chromosomes of the mushroom Coprinopsis cinerea (Coprinus cinereus).</title>
        <authorList>
            <person name="Stajich J.E."/>
            <person name="Wilke S.K."/>
            <person name="Ahren D."/>
            <person name="Au C.H."/>
            <person name="Birren B.W."/>
            <person name="Borodovsky M."/>
            <person name="Burns C."/>
            <person name="Canback B."/>
            <person name="Casselton L.A."/>
            <person name="Cheng C.K."/>
            <person name="Deng J."/>
            <person name="Dietrich F.S."/>
            <person name="Fargo D.C."/>
            <person name="Farman M.L."/>
            <person name="Gathman A.C."/>
            <person name="Goldberg J."/>
            <person name="Guigo R."/>
            <person name="Hoegger P.J."/>
            <person name="Hooker J.B."/>
            <person name="Huggins A."/>
            <person name="James T.Y."/>
            <person name="Kamada T."/>
            <person name="Kilaru S."/>
            <person name="Kodira C."/>
            <person name="Kues U."/>
            <person name="Kupfer D."/>
            <person name="Kwan H.S."/>
            <person name="Lomsadze A."/>
            <person name="Li W."/>
            <person name="Lilly W.W."/>
            <person name="Ma L.J."/>
            <person name="Mackey A.J."/>
            <person name="Manning G."/>
            <person name="Martin F."/>
            <person name="Muraguchi H."/>
            <person name="Natvig D.O."/>
            <person name="Palmerini H."/>
            <person name="Ramesh M.A."/>
            <person name="Rehmeyer C.J."/>
            <person name="Roe B.A."/>
            <person name="Shenoy N."/>
            <person name="Stanke M."/>
            <person name="Ter-Hovhannisyan V."/>
            <person name="Tunlid A."/>
            <person name="Velagapudi R."/>
            <person name="Vision T.J."/>
            <person name="Zeng Q."/>
            <person name="Zolan M.E."/>
            <person name="Pukkila P.J."/>
        </authorList>
    </citation>
    <scope>NUCLEOTIDE SEQUENCE [LARGE SCALE GENOMIC DNA]</scope>
    <source>
        <strain evidence="4">Okayama-7 / 130 / ATCC MYA-4618 / FGSC 9003</strain>
    </source>
</reference>
<dbReference type="VEuPathDB" id="FungiDB:CC1G_06123"/>
<protein>
    <submittedName>
        <fullName evidence="3">Uncharacterized protein</fullName>
    </submittedName>
</protein>
<evidence type="ECO:0000313" key="4">
    <source>
        <dbReference type="Proteomes" id="UP000001861"/>
    </source>
</evidence>
<accession>A8PA89</accession>
<proteinExistence type="predicted"/>
<dbReference type="Proteomes" id="UP000001861">
    <property type="component" value="Unassembled WGS sequence"/>
</dbReference>
<dbReference type="AlphaFoldDB" id="A8PA89"/>
<keyword evidence="2" id="KW-0732">Signal</keyword>
<sequence length="275" mass="32144">MVQIKASSLVLAALVAGYAQTLVVAREFTVGDLIELRSTIRDLEQQEQNIRSIVEEILARRATGSNPFSELEAREFEDIHARGGEQVAGFFKGIGQFVKRMCSAYWNGMKDDVAILDFRRHPRRITSRKFTDGAPVLESRDFPVRIHTNYKQRRRRWSGDRIARDTVDLEARTHDYCDRRRRWEDGHIATRGYADDSGDLEMRDGADLVPRMSWFGKALLIYRDIKSTPWQNQPRSEPDAETRLLYRDLTKYLLEYRQTLDSLRDWEQRSLDELD</sequence>
<dbReference type="GeneID" id="6016556"/>
<dbReference type="RefSeq" id="XP_001839933.2">
    <property type="nucleotide sequence ID" value="XM_001839881.2"/>
</dbReference>
<keyword evidence="1" id="KW-0175">Coiled coil</keyword>
<dbReference type="HOGENOM" id="CLU_1011997_0_0_1"/>
<organism evidence="3 4">
    <name type="scientific">Coprinopsis cinerea (strain Okayama-7 / 130 / ATCC MYA-4618 / FGSC 9003)</name>
    <name type="common">Inky cap fungus</name>
    <name type="synonym">Hormographiella aspergillata</name>
    <dbReference type="NCBI Taxonomy" id="240176"/>
    <lineage>
        <taxon>Eukaryota</taxon>
        <taxon>Fungi</taxon>
        <taxon>Dikarya</taxon>
        <taxon>Basidiomycota</taxon>
        <taxon>Agaricomycotina</taxon>
        <taxon>Agaricomycetes</taxon>
        <taxon>Agaricomycetidae</taxon>
        <taxon>Agaricales</taxon>
        <taxon>Agaricineae</taxon>
        <taxon>Psathyrellaceae</taxon>
        <taxon>Coprinopsis</taxon>
    </lineage>
</organism>
<evidence type="ECO:0000256" key="1">
    <source>
        <dbReference type="SAM" id="Coils"/>
    </source>
</evidence>
<feature type="signal peptide" evidence="2">
    <location>
        <begin position="1"/>
        <end position="25"/>
    </location>
</feature>
<dbReference type="KEGG" id="cci:CC1G_06123"/>
<feature type="coiled-coil region" evidence="1">
    <location>
        <begin position="33"/>
        <end position="60"/>
    </location>
</feature>
<evidence type="ECO:0000256" key="2">
    <source>
        <dbReference type="SAM" id="SignalP"/>
    </source>
</evidence>
<evidence type="ECO:0000313" key="3">
    <source>
        <dbReference type="EMBL" id="EAU81912.2"/>
    </source>
</evidence>
<name>A8PA89_COPC7</name>